<reference evidence="1 2" key="2">
    <citation type="submission" date="2017-09" db="EMBL/GenBank/DDBJ databases">
        <title>Extensive intraspecific genome diversity in a model arbuscular mycorrhizal fungus.</title>
        <authorList>
            <person name="Chen E.C."/>
            <person name="Morin E."/>
            <person name="Beaudet D."/>
            <person name="Noel J."/>
            <person name="Ndikumana S."/>
            <person name="Charron P."/>
            <person name="St-Onge C."/>
            <person name="Giorgi J."/>
            <person name="Grigoriev I.V."/>
            <person name="Roux C."/>
            <person name="Martin F.M."/>
            <person name="Corradi N."/>
        </authorList>
    </citation>
    <scope>NUCLEOTIDE SEQUENCE [LARGE SCALE GENOMIC DNA]</scope>
    <source>
        <strain evidence="1 2">A5</strain>
    </source>
</reference>
<evidence type="ECO:0000313" key="1">
    <source>
        <dbReference type="EMBL" id="PKB92153.1"/>
    </source>
</evidence>
<comment type="caution">
    <text evidence="1">The sequence shown here is derived from an EMBL/GenBank/DDBJ whole genome shotgun (WGS) entry which is preliminary data.</text>
</comment>
<sequence length="55" mass="6676">MPNSPICVRDVRNVDKQDDAAAYRTFHSDLISMCQKKWCFNTRKSWLFRLYIHIR</sequence>
<proteinExistence type="predicted"/>
<dbReference type="AlphaFoldDB" id="A0A2N0NC49"/>
<name>A0A2N0NC49_9GLOM</name>
<accession>A0A2N0NC49</accession>
<protein>
    <submittedName>
        <fullName evidence="1">Uncharacterized protein</fullName>
    </submittedName>
</protein>
<evidence type="ECO:0000313" key="2">
    <source>
        <dbReference type="Proteomes" id="UP000232722"/>
    </source>
</evidence>
<dbReference type="EMBL" id="LLXJ01012098">
    <property type="protein sequence ID" value="PKB92153.1"/>
    <property type="molecule type" value="Genomic_DNA"/>
</dbReference>
<reference evidence="1 2" key="1">
    <citation type="submission" date="2016-04" db="EMBL/GenBank/DDBJ databases">
        <title>Genome analyses suggest a sexual origin of heterokaryosis in a supposedly ancient asexual fungus.</title>
        <authorList>
            <person name="Ropars J."/>
            <person name="Sedzielewska K."/>
            <person name="Noel J."/>
            <person name="Charron P."/>
            <person name="Farinelli L."/>
            <person name="Marton T."/>
            <person name="Kruger M."/>
            <person name="Pelin A."/>
            <person name="Brachmann A."/>
            <person name="Corradi N."/>
        </authorList>
    </citation>
    <scope>NUCLEOTIDE SEQUENCE [LARGE SCALE GENOMIC DNA]</scope>
    <source>
        <strain evidence="1 2">A5</strain>
    </source>
</reference>
<dbReference type="Proteomes" id="UP000232722">
    <property type="component" value="Unassembled WGS sequence"/>
</dbReference>
<organism evidence="1 2">
    <name type="scientific">Rhizophagus irregularis</name>
    <dbReference type="NCBI Taxonomy" id="588596"/>
    <lineage>
        <taxon>Eukaryota</taxon>
        <taxon>Fungi</taxon>
        <taxon>Fungi incertae sedis</taxon>
        <taxon>Mucoromycota</taxon>
        <taxon>Glomeromycotina</taxon>
        <taxon>Glomeromycetes</taxon>
        <taxon>Glomerales</taxon>
        <taxon>Glomeraceae</taxon>
        <taxon>Rhizophagus</taxon>
    </lineage>
</organism>
<gene>
    <name evidence="1" type="ORF">RhiirA5_304270</name>
</gene>